<dbReference type="SUPFAM" id="SSF47954">
    <property type="entry name" value="Cyclin-like"/>
    <property type="match status" value="2"/>
</dbReference>
<evidence type="ECO:0000256" key="6">
    <source>
        <dbReference type="SAM" id="MobiDB-lite"/>
    </source>
</evidence>
<organism evidence="8 9">
    <name type="scientific">Haloarchaeobius litoreus</name>
    <dbReference type="NCBI Taxonomy" id="755306"/>
    <lineage>
        <taxon>Archaea</taxon>
        <taxon>Methanobacteriati</taxon>
        <taxon>Methanobacteriota</taxon>
        <taxon>Stenosarchaea group</taxon>
        <taxon>Halobacteria</taxon>
        <taxon>Halobacteriales</taxon>
        <taxon>Halorubellaceae</taxon>
        <taxon>Haloarchaeobius</taxon>
    </lineage>
</organism>
<keyword evidence="4" id="KW-0805">Transcription regulation</keyword>
<dbReference type="PRINTS" id="PR00685">
    <property type="entry name" value="TIFACTORIIB"/>
</dbReference>
<comment type="caution">
    <text evidence="8">The sequence shown here is derived from an EMBL/GenBank/DDBJ whole genome shotgun (WGS) entry which is preliminary data.</text>
</comment>
<keyword evidence="5" id="KW-0804">Transcription</keyword>
<feature type="region of interest" description="Disordered" evidence="6">
    <location>
        <begin position="77"/>
        <end position="116"/>
    </location>
</feature>
<evidence type="ECO:0000256" key="5">
    <source>
        <dbReference type="ARBA" id="ARBA00023163"/>
    </source>
</evidence>
<dbReference type="Pfam" id="PF00382">
    <property type="entry name" value="TFIIB"/>
    <property type="match status" value="2"/>
</dbReference>
<dbReference type="InterPro" id="IPR000812">
    <property type="entry name" value="TFIIB"/>
</dbReference>
<keyword evidence="3" id="KW-0677">Repeat</keyword>
<dbReference type="Gene3D" id="1.10.472.10">
    <property type="entry name" value="Cyclin-like"/>
    <property type="match status" value="1"/>
</dbReference>
<dbReference type="InterPro" id="IPR013150">
    <property type="entry name" value="TFIIB_cyclin"/>
</dbReference>
<evidence type="ECO:0000259" key="7">
    <source>
        <dbReference type="SMART" id="SM00385"/>
    </source>
</evidence>
<dbReference type="RefSeq" id="WP_256401029.1">
    <property type="nucleotide sequence ID" value="NZ_JANHJR010000003.1"/>
</dbReference>
<evidence type="ECO:0000256" key="1">
    <source>
        <dbReference type="ARBA" id="ARBA00010857"/>
    </source>
</evidence>
<gene>
    <name evidence="8" type="ORF">ACFSBL_14510</name>
</gene>
<feature type="domain" description="Cyclin-like" evidence="7">
    <location>
        <begin position="130"/>
        <end position="211"/>
    </location>
</feature>
<dbReference type="PANTHER" id="PTHR11618:SF13">
    <property type="entry name" value="TRANSCRIPTION INITIATION FACTOR IIB"/>
    <property type="match status" value="1"/>
</dbReference>
<dbReference type="AlphaFoldDB" id="A0ABD6DMC1"/>
<dbReference type="Proteomes" id="UP001597034">
    <property type="component" value="Unassembled WGS sequence"/>
</dbReference>
<keyword evidence="9" id="KW-1185">Reference proteome</keyword>
<name>A0ABD6DMC1_9EURY</name>
<evidence type="ECO:0000256" key="4">
    <source>
        <dbReference type="ARBA" id="ARBA00023015"/>
    </source>
</evidence>
<reference evidence="8 9" key="1">
    <citation type="journal article" date="2019" name="Int. J. Syst. Evol. Microbiol.">
        <title>The Global Catalogue of Microorganisms (GCM) 10K type strain sequencing project: providing services to taxonomists for standard genome sequencing and annotation.</title>
        <authorList>
            <consortium name="The Broad Institute Genomics Platform"/>
            <consortium name="The Broad Institute Genome Sequencing Center for Infectious Disease"/>
            <person name="Wu L."/>
            <person name="Ma J."/>
        </authorList>
    </citation>
    <scope>NUCLEOTIDE SEQUENCE [LARGE SCALE GENOMIC DNA]</scope>
    <source>
        <strain evidence="8 9">CGMCC 1.10390</strain>
    </source>
</reference>
<evidence type="ECO:0000256" key="3">
    <source>
        <dbReference type="ARBA" id="ARBA00022737"/>
    </source>
</evidence>
<protein>
    <recommendedName>
        <fullName evidence="2">Transcription initiation factor IIB</fullName>
    </recommendedName>
</protein>
<feature type="compositionally biased region" description="Basic residues" evidence="6">
    <location>
        <begin position="99"/>
        <end position="113"/>
    </location>
</feature>
<dbReference type="SMART" id="SM00385">
    <property type="entry name" value="CYCLIN"/>
    <property type="match status" value="2"/>
</dbReference>
<comment type="similarity">
    <text evidence="1">Belongs to the TFIIB family.</text>
</comment>
<sequence>MPVSDSYPRSFDEDVPLDQHTNRCPECDGRLTINATERACEDCGLVVTGQRLDRGPDWSSFDDDTRRRAGAPLTAARHDRGLSTTSGYGSDGNGNGLSNRKRRQLHRLRREHSRGRYESKADRNLMYGFTEIRRITGALGLGDSIRDQACSLFRTAQSERLLRGRSIEGVAAACVYAAARCNGLPRTLDEIASVARVEQERVQNSYKSLNVELGLPAQPMTPSEFVPRLASDLDVPDRLQQRALELAREAERAGVTNGVQPSGFAAACLYRAGLRSKWLTQREVAEAAGTSTATVRNHRDTLDEFVR</sequence>
<dbReference type="Gene3D" id="1.10.472.170">
    <property type="match status" value="1"/>
</dbReference>
<dbReference type="InterPro" id="IPR023486">
    <property type="entry name" value="TFIIB_CS"/>
</dbReference>
<dbReference type="EMBL" id="JBHUDO010000003">
    <property type="protein sequence ID" value="MFD1646900.1"/>
    <property type="molecule type" value="Genomic_DNA"/>
</dbReference>
<evidence type="ECO:0000313" key="9">
    <source>
        <dbReference type="Proteomes" id="UP001597034"/>
    </source>
</evidence>
<dbReference type="InterPro" id="IPR013763">
    <property type="entry name" value="Cyclin-like_dom"/>
</dbReference>
<proteinExistence type="inferred from homology"/>
<dbReference type="PANTHER" id="PTHR11618">
    <property type="entry name" value="TRANSCRIPTION INITIATION FACTOR IIB-RELATED"/>
    <property type="match status" value="1"/>
</dbReference>
<evidence type="ECO:0000313" key="8">
    <source>
        <dbReference type="EMBL" id="MFD1646900.1"/>
    </source>
</evidence>
<evidence type="ECO:0000256" key="2">
    <source>
        <dbReference type="ARBA" id="ARBA00013932"/>
    </source>
</evidence>
<accession>A0ABD6DMC1</accession>
<feature type="domain" description="Cyclin-like" evidence="7">
    <location>
        <begin position="224"/>
        <end position="307"/>
    </location>
</feature>
<dbReference type="PROSITE" id="PS00782">
    <property type="entry name" value="TFIIB"/>
    <property type="match status" value="1"/>
</dbReference>
<dbReference type="SUPFAM" id="SSF57783">
    <property type="entry name" value="Zinc beta-ribbon"/>
    <property type="match status" value="1"/>
</dbReference>
<dbReference type="InterPro" id="IPR036915">
    <property type="entry name" value="Cyclin-like_sf"/>
</dbReference>